<evidence type="ECO:0000313" key="1">
    <source>
        <dbReference type="EMBL" id="MBO1626554.1"/>
    </source>
</evidence>
<reference evidence="1 2" key="1">
    <citation type="submission" date="2021-03" db="EMBL/GenBank/DDBJ databases">
        <title>Identification of novel Bacillus strains.</title>
        <authorList>
            <person name="Xiao Z."/>
            <person name="Li Y."/>
            <person name="Shen J."/>
        </authorList>
    </citation>
    <scope>NUCLEOTIDE SEQUENCE [LARGE SCALE GENOMIC DNA]</scope>
    <source>
        <strain evidence="1 2">SY8</strain>
    </source>
</reference>
<evidence type="ECO:0008006" key="3">
    <source>
        <dbReference type="Google" id="ProtNLM"/>
    </source>
</evidence>
<gene>
    <name evidence="1" type="ORF">J4P90_15125</name>
</gene>
<comment type="caution">
    <text evidence="1">The sequence shown here is derived from an EMBL/GenBank/DDBJ whole genome shotgun (WGS) entry which is preliminary data.</text>
</comment>
<dbReference type="EMBL" id="JAGDQJ010000017">
    <property type="protein sequence ID" value="MBO1626554.1"/>
    <property type="molecule type" value="Genomic_DNA"/>
</dbReference>
<dbReference type="Proteomes" id="UP000677611">
    <property type="component" value="Unassembled WGS sequence"/>
</dbReference>
<protein>
    <recommendedName>
        <fullName evidence="3">Fur-regulated basic protein A</fullName>
    </recommendedName>
</protein>
<keyword evidence="2" id="KW-1185">Reference proteome</keyword>
<accession>A0ABS3P046</accession>
<proteinExistence type="predicted"/>
<organism evidence="1 2">
    <name type="scientific">Bacillus arachidis</name>
    <dbReference type="NCBI Taxonomy" id="2819290"/>
    <lineage>
        <taxon>Bacteria</taxon>
        <taxon>Bacillati</taxon>
        <taxon>Bacillota</taxon>
        <taxon>Bacilli</taxon>
        <taxon>Bacillales</taxon>
        <taxon>Bacillaceae</taxon>
        <taxon>Bacillus</taxon>
    </lineage>
</organism>
<name>A0ABS3P046_9BACI</name>
<evidence type="ECO:0000313" key="2">
    <source>
        <dbReference type="Proteomes" id="UP000677611"/>
    </source>
</evidence>
<sequence>MLKREAALYMHQNQLKQQKEEMIDGVMYVTYLRGEEACTIWRDTKQRRIEQCRHVKK</sequence>